<dbReference type="SMART" id="SM01091">
    <property type="entry name" value="CorC_HlyC"/>
    <property type="match status" value="1"/>
</dbReference>
<name>K8Z9B2_9ENTE</name>
<keyword evidence="6 10" id="KW-1133">Transmembrane helix</keyword>
<dbReference type="FunFam" id="3.10.580.10:FF:000002">
    <property type="entry name" value="Magnesium/cobalt efflux protein CorC"/>
    <property type="match status" value="1"/>
</dbReference>
<feature type="domain" description="CBS" evidence="12">
    <location>
        <begin position="221"/>
        <end position="284"/>
    </location>
</feature>
<keyword evidence="15" id="KW-1185">Reference proteome</keyword>
<evidence type="ECO:0000313" key="15">
    <source>
        <dbReference type="Proteomes" id="UP000016057"/>
    </source>
</evidence>
<dbReference type="STRING" id="1234409.C683_0370"/>
<proteinExistence type="inferred from homology"/>
<dbReference type="SMART" id="SM00116">
    <property type="entry name" value="CBS"/>
    <property type="match status" value="2"/>
</dbReference>
<evidence type="ECO:0000256" key="9">
    <source>
        <dbReference type="PROSITE-ProRule" id="PRU00703"/>
    </source>
</evidence>
<accession>K8Z9B2</accession>
<evidence type="ECO:0000256" key="7">
    <source>
        <dbReference type="ARBA" id="ARBA00023122"/>
    </source>
</evidence>
<feature type="transmembrane region" description="Helical" evidence="11">
    <location>
        <begin position="65"/>
        <end position="85"/>
    </location>
</feature>
<dbReference type="Pfam" id="PF03471">
    <property type="entry name" value="CorC_HlyC"/>
    <property type="match status" value="1"/>
</dbReference>
<evidence type="ECO:0000256" key="2">
    <source>
        <dbReference type="ARBA" id="ARBA00006337"/>
    </source>
</evidence>
<evidence type="ECO:0000256" key="8">
    <source>
        <dbReference type="ARBA" id="ARBA00023136"/>
    </source>
</evidence>
<organism evidence="14 15">
    <name type="scientific">Catellicoccus marimammalium M35/04/3</name>
    <dbReference type="NCBI Taxonomy" id="1234409"/>
    <lineage>
        <taxon>Bacteria</taxon>
        <taxon>Bacillati</taxon>
        <taxon>Bacillota</taxon>
        <taxon>Bacilli</taxon>
        <taxon>Lactobacillales</taxon>
        <taxon>Enterococcaceae</taxon>
        <taxon>Catellicoccus</taxon>
    </lineage>
</organism>
<dbReference type="InterPro" id="IPR000644">
    <property type="entry name" value="CBS_dom"/>
</dbReference>
<dbReference type="Pfam" id="PF01595">
    <property type="entry name" value="CNNM"/>
    <property type="match status" value="1"/>
</dbReference>
<comment type="subcellular location">
    <subcellularLocation>
        <location evidence="1">Cell membrane</location>
        <topology evidence="1">Multi-pass membrane protein</topology>
    </subcellularLocation>
</comment>
<dbReference type="GO" id="GO:0050660">
    <property type="term" value="F:flavin adenine dinucleotide binding"/>
    <property type="evidence" value="ECO:0007669"/>
    <property type="project" value="InterPro"/>
</dbReference>
<keyword evidence="4 10" id="KW-0812">Transmembrane</keyword>
<dbReference type="SUPFAM" id="SSF54631">
    <property type="entry name" value="CBS-domain pair"/>
    <property type="match status" value="1"/>
</dbReference>
<evidence type="ECO:0000256" key="3">
    <source>
        <dbReference type="ARBA" id="ARBA00022475"/>
    </source>
</evidence>
<dbReference type="Pfam" id="PF00571">
    <property type="entry name" value="CBS"/>
    <property type="match status" value="2"/>
</dbReference>
<comment type="caution">
    <text evidence="14">The sequence shown here is derived from an EMBL/GenBank/DDBJ whole genome shotgun (WGS) entry which is preliminary data.</text>
</comment>
<feature type="domain" description="CBS" evidence="12">
    <location>
        <begin position="287"/>
        <end position="344"/>
    </location>
</feature>
<evidence type="ECO:0000256" key="5">
    <source>
        <dbReference type="ARBA" id="ARBA00022737"/>
    </source>
</evidence>
<dbReference type="OrthoDB" id="9798188at2"/>
<evidence type="ECO:0000256" key="10">
    <source>
        <dbReference type="PROSITE-ProRule" id="PRU01193"/>
    </source>
</evidence>
<protein>
    <submittedName>
        <fullName evidence="14">CBS domain-containing hemolysin</fullName>
    </submittedName>
</protein>
<evidence type="ECO:0000259" key="12">
    <source>
        <dbReference type="PROSITE" id="PS51371"/>
    </source>
</evidence>
<keyword evidence="3" id="KW-1003">Cell membrane</keyword>
<dbReference type="EMBL" id="AMYT01000011">
    <property type="protein sequence ID" value="EKU27589.1"/>
    <property type="molecule type" value="Genomic_DNA"/>
</dbReference>
<evidence type="ECO:0000256" key="1">
    <source>
        <dbReference type="ARBA" id="ARBA00004651"/>
    </source>
</evidence>
<dbReference type="SUPFAM" id="SSF56176">
    <property type="entry name" value="FAD-binding/transporter-associated domain-like"/>
    <property type="match status" value="1"/>
</dbReference>
<keyword evidence="7 9" id="KW-0129">CBS domain</keyword>
<gene>
    <name evidence="14" type="ORF">C683_0370</name>
</gene>
<dbReference type="PROSITE" id="PS51846">
    <property type="entry name" value="CNNM"/>
    <property type="match status" value="1"/>
</dbReference>
<dbReference type="Gene3D" id="3.10.580.10">
    <property type="entry name" value="CBS-domain"/>
    <property type="match status" value="1"/>
</dbReference>
<evidence type="ECO:0000256" key="11">
    <source>
        <dbReference type="SAM" id="Phobius"/>
    </source>
</evidence>
<dbReference type="CDD" id="cd04590">
    <property type="entry name" value="CBS_pair_CorC_HlyC_assoc"/>
    <property type="match status" value="1"/>
</dbReference>
<dbReference type="InterPro" id="IPR005170">
    <property type="entry name" value="Transptr-assoc_dom"/>
</dbReference>
<dbReference type="AlphaFoldDB" id="K8Z9B2"/>
<dbReference type="InterPro" id="IPR044751">
    <property type="entry name" value="Ion_transp-like_CBS"/>
</dbReference>
<keyword evidence="5" id="KW-0677">Repeat</keyword>
<dbReference type="eggNOG" id="COG1253">
    <property type="taxonomic scope" value="Bacteria"/>
</dbReference>
<evidence type="ECO:0000256" key="4">
    <source>
        <dbReference type="ARBA" id="ARBA00022692"/>
    </source>
</evidence>
<feature type="transmembrane region" description="Helical" evidence="11">
    <location>
        <begin position="105"/>
        <end position="125"/>
    </location>
</feature>
<dbReference type="Proteomes" id="UP000016057">
    <property type="component" value="Unassembled WGS sequence"/>
</dbReference>
<evidence type="ECO:0000313" key="14">
    <source>
        <dbReference type="EMBL" id="EKU27589.1"/>
    </source>
</evidence>
<dbReference type="InterPro" id="IPR016169">
    <property type="entry name" value="FAD-bd_PCMH_sub2"/>
</dbReference>
<dbReference type="Gene3D" id="3.30.465.10">
    <property type="match status" value="1"/>
</dbReference>
<sequence>MPDGDSHSILFELVLLVVLTLINAFFAAAEMAMVQVNHNRLEQQSEQGDKKATLILKILKEPTNFLSTIQVGITVVTLLSGASLADSIAKMIAPLLGGSTAAYQISQVIAMIILTYISIVFGELYPKRIAMNCPDQVARFVVQPIRWLSILAKPFVWLLSKSIDVLSKLTPMKFDDAENKMTRDEMRYLLENEGAGILDHEELEMVQGVFSLDSMKAKEVMVPRPDMFMIDVEEDQKESVRKILEERYSRIPVYQEDRDNVIGIVHTKRILNAAYQVGFENFQLKDVMQEPLFVPETIFADDLLYEFKRTQNQMAIVLDEYGSTVGLVTLEDLLEEIVGEIDDESDEIDCLYKKISENEYLIQGRMTINEFNDIFHQKLEMDEVDTMAGYLISALGVIPEEGEHLSYEVDHLILTTEVIEDARIIELKVKFLEEEKIVEEEEN</sequence>
<evidence type="ECO:0000259" key="13">
    <source>
        <dbReference type="PROSITE" id="PS51846"/>
    </source>
</evidence>
<dbReference type="GO" id="GO:0005886">
    <property type="term" value="C:plasma membrane"/>
    <property type="evidence" value="ECO:0007669"/>
    <property type="project" value="UniProtKB-SubCell"/>
</dbReference>
<dbReference type="InterPro" id="IPR051676">
    <property type="entry name" value="UPF0053_domain"/>
</dbReference>
<keyword evidence="8 10" id="KW-0472">Membrane</keyword>
<reference evidence="14 15" key="1">
    <citation type="journal article" date="2013" name="Genome Announc.">
        <title>Draft Genome Sequence of Catellicoccus marimammalium, a Novel Species Commonly Found in Gull Feces.</title>
        <authorList>
            <person name="Weigand M.R."/>
            <person name="Ryu H."/>
            <person name="Bozcek L."/>
            <person name="Konstantinidis K.T."/>
            <person name="Santo Domingo J.W."/>
        </authorList>
    </citation>
    <scope>NUCLEOTIDE SEQUENCE [LARGE SCALE GENOMIC DNA]</scope>
    <source>
        <strain evidence="14 15">M35/04/3</strain>
    </source>
</reference>
<dbReference type="PANTHER" id="PTHR43099:SF2">
    <property type="entry name" value="UPF0053 PROTEIN YRKA"/>
    <property type="match status" value="1"/>
</dbReference>
<dbReference type="PATRIC" id="fig|1234409.3.peg.337"/>
<dbReference type="InterPro" id="IPR002550">
    <property type="entry name" value="CNNM"/>
</dbReference>
<comment type="similarity">
    <text evidence="2">Belongs to the UPF0053 family.</text>
</comment>
<dbReference type="RefSeq" id="WP_009488798.1">
    <property type="nucleotide sequence ID" value="NZ_AMYT01000011.1"/>
</dbReference>
<evidence type="ECO:0000256" key="6">
    <source>
        <dbReference type="ARBA" id="ARBA00022989"/>
    </source>
</evidence>
<dbReference type="InterPro" id="IPR036318">
    <property type="entry name" value="FAD-bd_PCMH-like_sf"/>
</dbReference>
<dbReference type="PANTHER" id="PTHR43099">
    <property type="entry name" value="UPF0053 PROTEIN YRKA"/>
    <property type="match status" value="1"/>
</dbReference>
<dbReference type="PROSITE" id="PS51371">
    <property type="entry name" value="CBS"/>
    <property type="match status" value="2"/>
</dbReference>
<dbReference type="InterPro" id="IPR046342">
    <property type="entry name" value="CBS_dom_sf"/>
</dbReference>
<feature type="transmembrane region" description="Helical" evidence="11">
    <location>
        <begin position="6"/>
        <end position="29"/>
    </location>
</feature>
<feature type="domain" description="CNNM transmembrane" evidence="13">
    <location>
        <begin position="5"/>
        <end position="202"/>
    </location>
</feature>